<feature type="transmembrane region" description="Helical" evidence="2">
    <location>
        <begin position="44"/>
        <end position="65"/>
    </location>
</feature>
<evidence type="ECO:0000256" key="2">
    <source>
        <dbReference type="SAM" id="Phobius"/>
    </source>
</evidence>
<gene>
    <name evidence="4" type="ORF">N7537_011218</name>
</gene>
<organism evidence="4 5">
    <name type="scientific">Penicillium hordei</name>
    <dbReference type="NCBI Taxonomy" id="40994"/>
    <lineage>
        <taxon>Eukaryota</taxon>
        <taxon>Fungi</taxon>
        <taxon>Dikarya</taxon>
        <taxon>Ascomycota</taxon>
        <taxon>Pezizomycotina</taxon>
        <taxon>Eurotiomycetes</taxon>
        <taxon>Eurotiomycetidae</taxon>
        <taxon>Eurotiales</taxon>
        <taxon>Aspergillaceae</taxon>
        <taxon>Penicillium</taxon>
    </lineage>
</organism>
<dbReference type="EMBL" id="JAQJAE010000006">
    <property type="protein sequence ID" value="KAJ5588540.1"/>
    <property type="molecule type" value="Genomic_DNA"/>
</dbReference>
<dbReference type="PANTHER" id="PTHR38793:SF3">
    <property type="entry name" value="SMODS AND SLOG-ASSOCIATING 2TM EFFECTOR DOMAIN-CONTAINING PROTEIN"/>
    <property type="match status" value="1"/>
</dbReference>
<accession>A0AAD6GTT9</accession>
<dbReference type="AlphaFoldDB" id="A0AAD6GTT9"/>
<dbReference type="GeneID" id="81592514"/>
<protein>
    <recommendedName>
        <fullName evidence="3">SMODS and SLOG-associating 2TM effector domain-containing protein</fullName>
    </recommendedName>
</protein>
<reference evidence="4" key="1">
    <citation type="journal article" date="2023" name="IMA Fungus">
        <title>Comparative genomic study of the Penicillium genus elucidates a diverse pangenome and 15 lateral gene transfer events.</title>
        <authorList>
            <person name="Petersen C."/>
            <person name="Sorensen T."/>
            <person name="Nielsen M.R."/>
            <person name="Sondergaard T.E."/>
            <person name="Sorensen J.L."/>
            <person name="Fitzpatrick D.A."/>
            <person name="Frisvad J.C."/>
            <person name="Nielsen K.L."/>
        </authorList>
    </citation>
    <scope>NUCLEOTIDE SEQUENCE</scope>
    <source>
        <strain evidence="4">IBT 12815</strain>
    </source>
</reference>
<dbReference type="Proteomes" id="UP001213799">
    <property type="component" value="Unassembled WGS sequence"/>
</dbReference>
<comment type="caution">
    <text evidence="4">The sequence shown here is derived from an EMBL/GenBank/DDBJ whole genome shotgun (WGS) entry which is preliminary data.</text>
</comment>
<name>A0AAD6GTT9_9EURO</name>
<evidence type="ECO:0000313" key="5">
    <source>
        <dbReference type="Proteomes" id="UP001213799"/>
    </source>
</evidence>
<feature type="transmembrane region" description="Helical" evidence="2">
    <location>
        <begin position="77"/>
        <end position="96"/>
    </location>
</feature>
<keyword evidence="2" id="KW-0472">Membrane</keyword>
<keyword evidence="5" id="KW-1185">Reference proteome</keyword>
<evidence type="ECO:0000313" key="4">
    <source>
        <dbReference type="EMBL" id="KAJ5588540.1"/>
    </source>
</evidence>
<dbReference type="NCBIfam" id="NF033635">
    <property type="entry name" value="SLATT_fungal"/>
    <property type="match status" value="1"/>
</dbReference>
<proteinExistence type="predicted"/>
<dbReference type="Pfam" id="PF18142">
    <property type="entry name" value="SLATT_fungal"/>
    <property type="match status" value="1"/>
</dbReference>
<evidence type="ECO:0000256" key="1">
    <source>
        <dbReference type="SAM" id="MobiDB-lite"/>
    </source>
</evidence>
<dbReference type="InterPro" id="IPR041622">
    <property type="entry name" value="SLATT_fungi"/>
</dbReference>
<keyword evidence="2" id="KW-0812">Transmembrane</keyword>
<dbReference type="RefSeq" id="XP_056747559.1">
    <property type="nucleotide sequence ID" value="XM_056902272.1"/>
</dbReference>
<evidence type="ECO:0000259" key="3">
    <source>
        <dbReference type="Pfam" id="PF18142"/>
    </source>
</evidence>
<reference evidence="4" key="2">
    <citation type="submission" date="2023-01" db="EMBL/GenBank/DDBJ databases">
        <authorList>
            <person name="Petersen C."/>
        </authorList>
    </citation>
    <scope>NUCLEOTIDE SEQUENCE</scope>
    <source>
        <strain evidence="4">IBT 12815</strain>
    </source>
</reference>
<sequence length="199" mass="21883">MSESHQSNPQDSYDESQIYVTYEVATAHLRKKLTRKEKQLKTQYRLISIAFNLITITQVIVGAAITALGPTGGEHTLAITVLGALNTSIAGLLALLKGRGLPERLRKNMMEIAKVSDLIQERATLLRYGNNHVSDSGISLLLQEAFQAYTSAQQIIERNQTDTYANESMPQSSVVATDMDGAPSQNRRMDEEMGNVSAI</sequence>
<feature type="region of interest" description="Disordered" evidence="1">
    <location>
        <begin position="175"/>
        <end position="199"/>
    </location>
</feature>
<feature type="domain" description="SMODS and SLOG-associating 2TM effector" evidence="3">
    <location>
        <begin position="34"/>
        <end position="152"/>
    </location>
</feature>
<keyword evidence="2" id="KW-1133">Transmembrane helix</keyword>
<dbReference type="PANTHER" id="PTHR38793">
    <property type="entry name" value="SLATT_FUNGAL DOMAIN-CONTAINING PROTEIN-RELATED"/>
    <property type="match status" value="1"/>
</dbReference>